<dbReference type="InterPro" id="IPR034660">
    <property type="entry name" value="DinB/YfiT-like"/>
</dbReference>
<evidence type="ECO:0000256" key="1">
    <source>
        <dbReference type="ARBA" id="ARBA00008635"/>
    </source>
</evidence>
<dbReference type="STRING" id="1419482.SAMN05444266_101474"/>
<name>A0A1M6W3X4_9BACT</name>
<dbReference type="PANTHER" id="PTHR37302:SF3">
    <property type="entry name" value="DAMAGE-INDUCIBLE PROTEIN DINB"/>
    <property type="match status" value="1"/>
</dbReference>
<feature type="binding site" evidence="3">
    <location>
        <position position="48"/>
    </location>
    <ligand>
        <name>a divalent metal cation</name>
        <dbReference type="ChEBI" id="CHEBI:60240"/>
    </ligand>
</feature>
<evidence type="ECO:0000313" key="5">
    <source>
        <dbReference type="Proteomes" id="UP000184420"/>
    </source>
</evidence>
<feature type="binding site" evidence="3">
    <location>
        <position position="131"/>
    </location>
    <ligand>
        <name>a divalent metal cation</name>
        <dbReference type="ChEBI" id="CHEBI:60240"/>
    </ligand>
</feature>
<gene>
    <name evidence="4" type="ORF">SAMN05444266_101474</name>
</gene>
<evidence type="ECO:0000256" key="3">
    <source>
        <dbReference type="PIRSR" id="PIRSR607837-1"/>
    </source>
</evidence>
<reference evidence="4 5" key="1">
    <citation type="submission" date="2016-11" db="EMBL/GenBank/DDBJ databases">
        <authorList>
            <person name="Jaros S."/>
            <person name="Januszkiewicz K."/>
            <person name="Wedrychowicz H."/>
        </authorList>
    </citation>
    <scope>NUCLEOTIDE SEQUENCE [LARGE SCALE GENOMIC DNA]</scope>
    <source>
        <strain evidence="4 5">DSM 27406</strain>
    </source>
</reference>
<protein>
    <submittedName>
        <fullName evidence="4">Uncharacterized damage-inducible protein DinB (Forms a four-helix bundle)</fullName>
    </submittedName>
</protein>
<dbReference type="Pfam" id="PF05163">
    <property type="entry name" value="DinB"/>
    <property type="match status" value="1"/>
</dbReference>
<dbReference type="InterPro" id="IPR007837">
    <property type="entry name" value="DinB"/>
</dbReference>
<dbReference type="EMBL" id="FRBL01000001">
    <property type="protein sequence ID" value="SHK88399.1"/>
    <property type="molecule type" value="Genomic_DNA"/>
</dbReference>
<organism evidence="4 5">
    <name type="scientific">Chitinophaga jiangningensis</name>
    <dbReference type="NCBI Taxonomy" id="1419482"/>
    <lineage>
        <taxon>Bacteria</taxon>
        <taxon>Pseudomonadati</taxon>
        <taxon>Bacteroidota</taxon>
        <taxon>Chitinophagia</taxon>
        <taxon>Chitinophagales</taxon>
        <taxon>Chitinophagaceae</taxon>
        <taxon>Chitinophaga</taxon>
    </lineage>
</organism>
<evidence type="ECO:0000313" key="4">
    <source>
        <dbReference type="EMBL" id="SHK88399.1"/>
    </source>
</evidence>
<dbReference type="AlphaFoldDB" id="A0A1M6W3X4"/>
<accession>A0A1M6W3X4</accession>
<dbReference type="GO" id="GO:0046872">
    <property type="term" value="F:metal ion binding"/>
    <property type="evidence" value="ECO:0007669"/>
    <property type="project" value="UniProtKB-KW"/>
</dbReference>
<keyword evidence="2 3" id="KW-0479">Metal-binding</keyword>
<comment type="similarity">
    <text evidence="1">Belongs to the DinB family.</text>
</comment>
<feature type="binding site" evidence="3">
    <location>
        <position position="135"/>
    </location>
    <ligand>
        <name>a divalent metal cation</name>
        <dbReference type="ChEBI" id="CHEBI:60240"/>
    </ligand>
</feature>
<dbReference type="Proteomes" id="UP000184420">
    <property type="component" value="Unassembled WGS sequence"/>
</dbReference>
<dbReference type="SUPFAM" id="SSF109854">
    <property type="entry name" value="DinB/YfiT-like putative metalloenzymes"/>
    <property type="match status" value="1"/>
</dbReference>
<dbReference type="Gene3D" id="1.20.120.450">
    <property type="entry name" value="dinb family like domain"/>
    <property type="match status" value="1"/>
</dbReference>
<proteinExistence type="inferred from homology"/>
<sequence>MKPILQRYTAYHLWANKEIGKLLVKLTPEQVTTNLGGSFEHMRALVWHVWDSESIWYQRLQLEEKPIRPSEGFSGSFAEGCAAWLRQSALLAEWVASATPARIDHIVAFTRQKNEHYKMAVADIIMHVCNHSTFHRGQLVFMLRQLGITKIPSTDFSSFSRKK</sequence>
<dbReference type="RefSeq" id="WP_073077607.1">
    <property type="nucleotide sequence ID" value="NZ_FRBL01000001.1"/>
</dbReference>
<evidence type="ECO:0000256" key="2">
    <source>
        <dbReference type="ARBA" id="ARBA00022723"/>
    </source>
</evidence>
<dbReference type="PANTHER" id="PTHR37302">
    <property type="entry name" value="SLR1116 PROTEIN"/>
    <property type="match status" value="1"/>
</dbReference>
<keyword evidence="5" id="KW-1185">Reference proteome</keyword>